<dbReference type="OrthoDB" id="8861212at2759"/>
<dbReference type="EMBL" id="JANIIK010000048">
    <property type="protein sequence ID" value="KAJ3599609.1"/>
    <property type="molecule type" value="Genomic_DNA"/>
</dbReference>
<feature type="compositionally biased region" description="Basic and acidic residues" evidence="2">
    <location>
        <begin position="317"/>
        <end position="330"/>
    </location>
</feature>
<comment type="caution">
    <text evidence="3">The sequence shown here is derived from an EMBL/GenBank/DDBJ whole genome shotgun (WGS) entry which is preliminary data.</text>
</comment>
<sequence length="351" mass="39403">FVPGELSRLESTLEDGGYESETQERGSPPPPPYPYVGDAGPQALMPMGGSFGYFYPYDWRLLTGQYPPGTYTHVSSSLERGRDDWQENHYLGYDYPASPQEEQQFQTFPSTSDQSFQLPALLLGGPVYSWRLMVAGRHTAYARYADPRNRCVANVRLMWMIQELPSLLIPLLLLLGTESRTGVGRSLLLGTFCLHYFHSTKIDTQTAALRQEIVSIRQELHTTISSLQSASAQNNTRIDYLEHAATEWSLSVMVLEATVKGLKSEVSRLSDKCLDLEGQSVRLVVIEEGNEGNNPRQFCVTVLKEILELEDVPRLDHGHRTLAPKPREGEAQAVRNSSASWRRQGSHPSLF</sequence>
<evidence type="ECO:0000313" key="4">
    <source>
        <dbReference type="Proteomes" id="UP001148018"/>
    </source>
</evidence>
<name>A0A9Q0E3X9_9TELE</name>
<proteinExistence type="predicted"/>
<organism evidence="3 4">
    <name type="scientific">Muraenolepis orangiensis</name>
    <name type="common">Patagonian moray cod</name>
    <dbReference type="NCBI Taxonomy" id="630683"/>
    <lineage>
        <taxon>Eukaryota</taxon>
        <taxon>Metazoa</taxon>
        <taxon>Chordata</taxon>
        <taxon>Craniata</taxon>
        <taxon>Vertebrata</taxon>
        <taxon>Euteleostomi</taxon>
        <taxon>Actinopterygii</taxon>
        <taxon>Neopterygii</taxon>
        <taxon>Teleostei</taxon>
        <taxon>Neoteleostei</taxon>
        <taxon>Acanthomorphata</taxon>
        <taxon>Zeiogadaria</taxon>
        <taxon>Gadariae</taxon>
        <taxon>Gadiformes</taxon>
        <taxon>Muraenolepidoidei</taxon>
        <taxon>Muraenolepididae</taxon>
        <taxon>Muraenolepis</taxon>
    </lineage>
</organism>
<gene>
    <name evidence="3" type="ORF">NHX12_033565</name>
</gene>
<keyword evidence="4" id="KW-1185">Reference proteome</keyword>
<feature type="region of interest" description="Disordered" evidence="2">
    <location>
        <begin position="317"/>
        <end position="351"/>
    </location>
</feature>
<keyword evidence="1" id="KW-0175">Coiled coil</keyword>
<reference evidence="3" key="1">
    <citation type="submission" date="2022-07" db="EMBL/GenBank/DDBJ databases">
        <title>Chromosome-level genome of Muraenolepis orangiensis.</title>
        <authorList>
            <person name="Kim J."/>
        </authorList>
    </citation>
    <scope>NUCLEOTIDE SEQUENCE</scope>
    <source>
        <strain evidence="3">KU_S4_2022</strain>
        <tissue evidence="3">Muscle</tissue>
    </source>
</reference>
<evidence type="ECO:0000256" key="2">
    <source>
        <dbReference type="SAM" id="MobiDB-lite"/>
    </source>
</evidence>
<feature type="compositionally biased region" description="Polar residues" evidence="2">
    <location>
        <begin position="334"/>
        <end position="351"/>
    </location>
</feature>
<evidence type="ECO:0000313" key="3">
    <source>
        <dbReference type="EMBL" id="KAJ3599609.1"/>
    </source>
</evidence>
<feature type="coiled-coil region" evidence="1">
    <location>
        <begin position="252"/>
        <end position="279"/>
    </location>
</feature>
<dbReference type="AlphaFoldDB" id="A0A9Q0E3X9"/>
<feature type="non-terminal residue" evidence="3">
    <location>
        <position position="351"/>
    </location>
</feature>
<evidence type="ECO:0000256" key="1">
    <source>
        <dbReference type="SAM" id="Coils"/>
    </source>
</evidence>
<accession>A0A9Q0E3X9</accession>
<feature type="region of interest" description="Disordered" evidence="2">
    <location>
        <begin position="1"/>
        <end position="37"/>
    </location>
</feature>
<protein>
    <submittedName>
        <fullName evidence="3">Uncharacterized protein</fullName>
    </submittedName>
</protein>
<dbReference type="Proteomes" id="UP001148018">
    <property type="component" value="Unassembled WGS sequence"/>
</dbReference>